<comment type="caution">
    <text evidence="2">The sequence shown here is derived from an EMBL/GenBank/DDBJ whole genome shotgun (WGS) entry which is preliminary data.</text>
</comment>
<dbReference type="EMBL" id="JAYKXN010000004">
    <property type="protein sequence ID" value="KAK7293665.1"/>
    <property type="molecule type" value="Genomic_DNA"/>
</dbReference>
<organism evidence="2 3">
    <name type="scientific">Clitoria ternatea</name>
    <name type="common">Butterfly pea</name>
    <dbReference type="NCBI Taxonomy" id="43366"/>
    <lineage>
        <taxon>Eukaryota</taxon>
        <taxon>Viridiplantae</taxon>
        <taxon>Streptophyta</taxon>
        <taxon>Embryophyta</taxon>
        <taxon>Tracheophyta</taxon>
        <taxon>Spermatophyta</taxon>
        <taxon>Magnoliopsida</taxon>
        <taxon>eudicotyledons</taxon>
        <taxon>Gunneridae</taxon>
        <taxon>Pentapetalae</taxon>
        <taxon>rosids</taxon>
        <taxon>fabids</taxon>
        <taxon>Fabales</taxon>
        <taxon>Fabaceae</taxon>
        <taxon>Papilionoideae</taxon>
        <taxon>50 kb inversion clade</taxon>
        <taxon>NPAAA clade</taxon>
        <taxon>indigoferoid/millettioid clade</taxon>
        <taxon>Phaseoleae</taxon>
        <taxon>Clitoria</taxon>
    </lineage>
</organism>
<feature type="signal peptide" evidence="1">
    <location>
        <begin position="1"/>
        <end position="17"/>
    </location>
</feature>
<keyword evidence="1" id="KW-0732">Signal</keyword>
<accession>A0AAN9J7D2</accession>
<sequence length="85" mass="9537">MLMFTLTSIALIPSTGTLKVENRNVMADTRIETIKSMVSHDGYAVVPVGVCFASLIFDWDDMLPPVVMWRSGHMFQLSHGVGRYF</sequence>
<evidence type="ECO:0000313" key="2">
    <source>
        <dbReference type="EMBL" id="KAK7293665.1"/>
    </source>
</evidence>
<reference evidence="2 3" key="1">
    <citation type="submission" date="2024-01" db="EMBL/GenBank/DDBJ databases">
        <title>The genomes of 5 underutilized Papilionoideae crops provide insights into root nodulation and disease resistance.</title>
        <authorList>
            <person name="Yuan L."/>
        </authorList>
    </citation>
    <scope>NUCLEOTIDE SEQUENCE [LARGE SCALE GENOMIC DNA]</scope>
    <source>
        <strain evidence="2">LY-2023</strain>
        <tissue evidence="2">Leaf</tissue>
    </source>
</reference>
<keyword evidence="3" id="KW-1185">Reference proteome</keyword>
<protein>
    <submittedName>
        <fullName evidence="2">Uncharacterized protein</fullName>
    </submittedName>
</protein>
<proteinExistence type="predicted"/>
<dbReference type="Proteomes" id="UP001359559">
    <property type="component" value="Unassembled WGS sequence"/>
</dbReference>
<name>A0AAN9J7D2_CLITE</name>
<evidence type="ECO:0000313" key="3">
    <source>
        <dbReference type="Proteomes" id="UP001359559"/>
    </source>
</evidence>
<dbReference type="AlphaFoldDB" id="A0AAN9J7D2"/>
<gene>
    <name evidence="2" type="ORF">RJT34_16537</name>
</gene>
<evidence type="ECO:0000256" key="1">
    <source>
        <dbReference type="SAM" id="SignalP"/>
    </source>
</evidence>
<feature type="chain" id="PRO_5042938491" evidence="1">
    <location>
        <begin position="18"/>
        <end position="85"/>
    </location>
</feature>